<protein>
    <submittedName>
        <fullName evidence="2">Uncharacterized protein</fullName>
    </submittedName>
</protein>
<evidence type="ECO:0000256" key="1">
    <source>
        <dbReference type="SAM" id="MobiDB-lite"/>
    </source>
</evidence>
<proteinExistence type="predicted"/>
<comment type="caution">
    <text evidence="2">The sequence shown here is derived from an EMBL/GenBank/DDBJ whole genome shotgun (WGS) entry which is preliminary data.</text>
</comment>
<feature type="region of interest" description="Disordered" evidence="1">
    <location>
        <begin position="158"/>
        <end position="192"/>
    </location>
</feature>
<name>A0AAN6UTI4_9PEZI</name>
<keyword evidence="3" id="KW-1185">Reference proteome</keyword>
<reference evidence="2" key="1">
    <citation type="journal article" date="2023" name="Mol. Phylogenet. Evol.">
        <title>Genome-scale phylogeny and comparative genomics of the fungal order Sordariales.</title>
        <authorList>
            <person name="Hensen N."/>
            <person name="Bonometti L."/>
            <person name="Westerberg I."/>
            <person name="Brannstrom I.O."/>
            <person name="Guillou S."/>
            <person name="Cros-Aarteil S."/>
            <person name="Calhoun S."/>
            <person name="Haridas S."/>
            <person name="Kuo A."/>
            <person name="Mondo S."/>
            <person name="Pangilinan J."/>
            <person name="Riley R."/>
            <person name="LaButti K."/>
            <person name="Andreopoulos B."/>
            <person name="Lipzen A."/>
            <person name="Chen C."/>
            <person name="Yan M."/>
            <person name="Daum C."/>
            <person name="Ng V."/>
            <person name="Clum A."/>
            <person name="Steindorff A."/>
            <person name="Ohm R.A."/>
            <person name="Martin F."/>
            <person name="Silar P."/>
            <person name="Natvig D.O."/>
            <person name="Lalanne C."/>
            <person name="Gautier V."/>
            <person name="Ament-Velasquez S.L."/>
            <person name="Kruys A."/>
            <person name="Hutchinson M.I."/>
            <person name="Powell A.J."/>
            <person name="Barry K."/>
            <person name="Miller A.N."/>
            <person name="Grigoriev I.V."/>
            <person name="Debuchy R."/>
            <person name="Gladieux P."/>
            <person name="Hiltunen Thoren M."/>
            <person name="Johannesson H."/>
        </authorList>
    </citation>
    <scope>NUCLEOTIDE SEQUENCE</scope>
    <source>
        <strain evidence="2">CBS 123565</strain>
    </source>
</reference>
<reference evidence="2" key="2">
    <citation type="submission" date="2023-05" db="EMBL/GenBank/DDBJ databases">
        <authorList>
            <consortium name="Lawrence Berkeley National Laboratory"/>
            <person name="Steindorff A."/>
            <person name="Hensen N."/>
            <person name="Bonometti L."/>
            <person name="Westerberg I."/>
            <person name="Brannstrom I.O."/>
            <person name="Guillou S."/>
            <person name="Cros-Aarteil S."/>
            <person name="Calhoun S."/>
            <person name="Haridas S."/>
            <person name="Kuo A."/>
            <person name="Mondo S."/>
            <person name="Pangilinan J."/>
            <person name="Riley R."/>
            <person name="Labutti K."/>
            <person name="Andreopoulos B."/>
            <person name="Lipzen A."/>
            <person name="Chen C."/>
            <person name="Yanf M."/>
            <person name="Daum C."/>
            <person name="Ng V."/>
            <person name="Clum A."/>
            <person name="Ohm R."/>
            <person name="Martin F."/>
            <person name="Silar P."/>
            <person name="Natvig D."/>
            <person name="Lalanne C."/>
            <person name="Gautier V."/>
            <person name="Ament-Velasquez S.L."/>
            <person name="Kruys A."/>
            <person name="Hutchinson M.I."/>
            <person name="Powell A.J."/>
            <person name="Barry K."/>
            <person name="Miller A.N."/>
            <person name="Grigoriev I.V."/>
            <person name="Debuchy R."/>
            <person name="Gladieux P."/>
            <person name="Thoren M.H."/>
            <person name="Johannesson H."/>
        </authorList>
    </citation>
    <scope>NUCLEOTIDE SEQUENCE</scope>
    <source>
        <strain evidence="2">CBS 123565</strain>
    </source>
</reference>
<dbReference type="Proteomes" id="UP001304895">
    <property type="component" value="Unassembled WGS sequence"/>
</dbReference>
<feature type="region of interest" description="Disordered" evidence="1">
    <location>
        <begin position="1"/>
        <end position="46"/>
    </location>
</feature>
<organism evidence="2 3">
    <name type="scientific">Trichocladium antarcticum</name>
    <dbReference type="NCBI Taxonomy" id="1450529"/>
    <lineage>
        <taxon>Eukaryota</taxon>
        <taxon>Fungi</taxon>
        <taxon>Dikarya</taxon>
        <taxon>Ascomycota</taxon>
        <taxon>Pezizomycotina</taxon>
        <taxon>Sordariomycetes</taxon>
        <taxon>Sordariomycetidae</taxon>
        <taxon>Sordariales</taxon>
        <taxon>Chaetomiaceae</taxon>
        <taxon>Trichocladium</taxon>
    </lineage>
</organism>
<evidence type="ECO:0000313" key="3">
    <source>
        <dbReference type="Proteomes" id="UP001304895"/>
    </source>
</evidence>
<accession>A0AAN6UTI4</accession>
<sequence>MRETASRGPYKAVCARRESTGPATRPITGRLPAQGTRRGNKQRAGQGGIHVCNGGWVRRRALVRLGTHADSCCLHGTQRSCWADRILSPSDTAAAVPKWPVDQILVPGTSRRRSGDLFQEPLRVAWIDLSTGAPPPCRNGPERQLWRGFSDATGVWAPQSGKAPARTQISLGGSLGGSGLSGSREPMTAGPVQFNDSNSLFELCVS</sequence>
<dbReference type="AlphaFoldDB" id="A0AAN6UTI4"/>
<dbReference type="EMBL" id="MU853401">
    <property type="protein sequence ID" value="KAK4138957.1"/>
    <property type="molecule type" value="Genomic_DNA"/>
</dbReference>
<evidence type="ECO:0000313" key="2">
    <source>
        <dbReference type="EMBL" id="KAK4138957.1"/>
    </source>
</evidence>
<gene>
    <name evidence="2" type="ORF">BT67DRAFT_28885</name>
</gene>